<reference evidence="1" key="2">
    <citation type="journal article" date="2022" name="New Phytol.">
        <title>Evolutionary transition to the ectomycorrhizal habit in the genomes of a hyperdiverse lineage of mushroom-forming fungi.</title>
        <authorList>
            <person name="Looney B."/>
            <person name="Miyauchi S."/>
            <person name="Morin E."/>
            <person name="Drula E."/>
            <person name="Courty P.E."/>
            <person name="Kohler A."/>
            <person name="Kuo A."/>
            <person name="LaButti K."/>
            <person name="Pangilinan J."/>
            <person name="Lipzen A."/>
            <person name="Riley R."/>
            <person name="Andreopoulos W."/>
            <person name="He G."/>
            <person name="Johnson J."/>
            <person name="Nolan M."/>
            <person name="Tritt A."/>
            <person name="Barry K.W."/>
            <person name="Grigoriev I.V."/>
            <person name="Nagy L.G."/>
            <person name="Hibbett D."/>
            <person name="Henrissat B."/>
            <person name="Matheny P.B."/>
            <person name="Labbe J."/>
            <person name="Martin F.M."/>
        </authorList>
    </citation>
    <scope>NUCLEOTIDE SEQUENCE</scope>
    <source>
        <strain evidence="1">EC-137</strain>
    </source>
</reference>
<reference evidence="1" key="1">
    <citation type="submission" date="2021-02" db="EMBL/GenBank/DDBJ databases">
        <authorList>
            <consortium name="DOE Joint Genome Institute"/>
            <person name="Ahrendt S."/>
            <person name="Looney B.P."/>
            <person name="Miyauchi S."/>
            <person name="Morin E."/>
            <person name="Drula E."/>
            <person name="Courty P.E."/>
            <person name="Chicoki N."/>
            <person name="Fauchery L."/>
            <person name="Kohler A."/>
            <person name="Kuo A."/>
            <person name="Labutti K."/>
            <person name="Pangilinan J."/>
            <person name="Lipzen A."/>
            <person name="Riley R."/>
            <person name="Andreopoulos W."/>
            <person name="He G."/>
            <person name="Johnson J."/>
            <person name="Barry K.W."/>
            <person name="Grigoriev I.V."/>
            <person name="Nagy L."/>
            <person name="Hibbett D."/>
            <person name="Henrissat B."/>
            <person name="Matheny P.B."/>
            <person name="Labbe J."/>
            <person name="Martin F."/>
        </authorList>
    </citation>
    <scope>NUCLEOTIDE SEQUENCE</scope>
    <source>
        <strain evidence="1">EC-137</strain>
    </source>
</reference>
<proteinExistence type="predicted"/>
<keyword evidence="2" id="KW-1185">Reference proteome</keyword>
<comment type="caution">
    <text evidence="1">The sequence shown here is derived from an EMBL/GenBank/DDBJ whole genome shotgun (WGS) entry which is preliminary data.</text>
</comment>
<organism evidence="1 2">
    <name type="scientific">Vararia minispora EC-137</name>
    <dbReference type="NCBI Taxonomy" id="1314806"/>
    <lineage>
        <taxon>Eukaryota</taxon>
        <taxon>Fungi</taxon>
        <taxon>Dikarya</taxon>
        <taxon>Basidiomycota</taxon>
        <taxon>Agaricomycotina</taxon>
        <taxon>Agaricomycetes</taxon>
        <taxon>Russulales</taxon>
        <taxon>Lachnocladiaceae</taxon>
        <taxon>Vararia</taxon>
    </lineage>
</organism>
<dbReference type="EMBL" id="MU273578">
    <property type="protein sequence ID" value="KAI0031497.1"/>
    <property type="molecule type" value="Genomic_DNA"/>
</dbReference>
<evidence type="ECO:0000313" key="2">
    <source>
        <dbReference type="Proteomes" id="UP000814128"/>
    </source>
</evidence>
<protein>
    <submittedName>
        <fullName evidence="1">Uncharacterized protein</fullName>
    </submittedName>
</protein>
<accession>A0ACB8QIK4</accession>
<sequence>MSASSKKATAPKTKKAAAPAKSVPAHPPWTDMIKECIAANPDDARHGVSRPQIKKFVEEKYGLEIKASQITQLSKAIANGEGKGIFVLPKGPSGRVRLAPKNAKTSDASDAKEVRRRWLFFVSFFINKPAAKSVKAPAKGAAIKPKMKADTAKAKPAAKKPASKTAKKPVATPKATTTKKASVPKKEMAAPKEPAVAAKKTAPPAKKTYAGRKKAPTTEKKAATASRRGAAKKSGRKA</sequence>
<name>A0ACB8QIK4_9AGAM</name>
<evidence type="ECO:0000313" key="1">
    <source>
        <dbReference type="EMBL" id="KAI0031497.1"/>
    </source>
</evidence>
<gene>
    <name evidence="1" type="ORF">K488DRAFT_79030</name>
</gene>
<dbReference type="Proteomes" id="UP000814128">
    <property type="component" value="Unassembled WGS sequence"/>
</dbReference>